<proteinExistence type="predicted"/>
<organism evidence="4 5">
    <name type="scientific">Candidatus Colimorpha enterica</name>
    <dbReference type="NCBI Taxonomy" id="3083063"/>
    <lineage>
        <taxon>Bacteria</taxon>
        <taxon>Pseudomonadati</taxon>
        <taxon>Bacteroidota</taxon>
        <taxon>Bacteroidia</taxon>
        <taxon>Bacteroidales</taxon>
        <taxon>Candidatus Colimorpha</taxon>
    </lineage>
</organism>
<sequence>MTTSQYLKNLNPPCRKVDAVIDTDAFNEIDDQFAISYMLKSPDRINVKAILAAPFFNDNSVSPADGMEKSYNEILKLLDLAGMPDMKKSVFKGSDRYLPDENTPVNSAAAEHLVSLSENYTADNPLYIVAIGAITNVASAFLLCPEMKERTVVVWLGGHALHIGDTREFNMRQDIAAARIVMGCGVPFVQLPCVGVVDAFTTTRYELEHWLAGKNPLSDYLAKNTIAASDCYTPERPWSRVIWDVTAAAWLMNDNGRFMQSHLIPSPIPEYDGKYASDPSRHFIRCVCRIHRDALMTDLFSKLTQN</sequence>
<evidence type="ECO:0000313" key="4">
    <source>
        <dbReference type="EMBL" id="CDC72392.1"/>
    </source>
</evidence>
<dbReference type="InterPro" id="IPR023186">
    <property type="entry name" value="IUNH"/>
</dbReference>
<dbReference type="GO" id="GO:0006152">
    <property type="term" value="P:purine nucleoside catabolic process"/>
    <property type="evidence" value="ECO:0007669"/>
    <property type="project" value="TreeGrafter"/>
</dbReference>
<gene>
    <name evidence="4" type="ORF">BN580_01018</name>
</gene>
<evidence type="ECO:0000313" key="5">
    <source>
        <dbReference type="Proteomes" id="UP000017938"/>
    </source>
</evidence>
<dbReference type="SUPFAM" id="SSF53590">
    <property type="entry name" value="Nucleoside hydrolase"/>
    <property type="match status" value="1"/>
</dbReference>
<protein>
    <recommendedName>
        <fullName evidence="3">Inosine/uridine-preferring nucleoside hydrolase domain-containing protein</fullName>
    </recommendedName>
</protein>
<comment type="caution">
    <text evidence="4">The sequence shown here is derived from an EMBL/GenBank/DDBJ whole genome shotgun (WGS) entry which is preliminary data.</text>
</comment>
<dbReference type="STRING" id="1263015.BN580_01018"/>
<keyword evidence="1" id="KW-0378">Hydrolase</keyword>
<dbReference type="EMBL" id="CBFW010000107">
    <property type="protein sequence ID" value="CDC72392.1"/>
    <property type="molecule type" value="Genomic_DNA"/>
</dbReference>
<dbReference type="PANTHER" id="PTHR12304:SF4">
    <property type="entry name" value="URIDINE NUCLEOSIDASE"/>
    <property type="match status" value="1"/>
</dbReference>
<dbReference type="Proteomes" id="UP000017938">
    <property type="component" value="Unassembled WGS sequence"/>
</dbReference>
<feature type="domain" description="Inosine/uridine-preferring nucleoside hydrolase" evidence="3">
    <location>
        <begin position="20"/>
        <end position="254"/>
    </location>
</feature>
<name>R6UNK9_9BACT</name>
<dbReference type="InterPro" id="IPR001910">
    <property type="entry name" value="Inosine/uridine_hydrolase_dom"/>
</dbReference>
<dbReference type="GO" id="GO:0005829">
    <property type="term" value="C:cytosol"/>
    <property type="evidence" value="ECO:0007669"/>
    <property type="project" value="TreeGrafter"/>
</dbReference>
<dbReference type="PANTHER" id="PTHR12304">
    <property type="entry name" value="INOSINE-URIDINE PREFERRING NUCLEOSIDE HYDROLASE"/>
    <property type="match status" value="1"/>
</dbReference>
<evidence type="ECO:0000256" key="2">
    <source>
        <dbReference type="ARBA" id="ARBA00023295"/>
    </source>
</evidence>
<dbReference type="GO" id="GO:0008477">
    <property type="term" value="F:purine nucleosidase activity"/>
    <property type="evidence" value="ECO:0007669"/>
    <property type="project" value="TreeGrafter"/>
</dbReference>
<keyword evidence="2" id="KW-0326">Glycosidase</keyword>
<dbReference type="InterPro" id="IPR036452">
    <property type="entry name" value="Ribo_hydro-like"/>
</dbReference>
<dbReference type="Gene3D" id="3.90.245.10">
    <property type="entry name" value="Ribonucleoside hydrolase-like"/>
    <property type="match status" value="1"/>
</dbReference>
<reference evidence="4" key="1">
    <citation type="submission" date="2012-11" db="EMBL/GenBank/DDBJ databases">
        <title>Dependencies among metagenomic species, viruses, plasmids and units of genetic variation.</title>
        <authorList>
            <person name="Nielsen H.B."/>
            <person name="Almeida M."/>
            <person name="Juncker A.S."/>
            <person name="Rasmussen S."/>
            <person name="Li J."/>
            <person name="Sunagawa S."/>
            <person name="Plichta D."/>
            <person name="Gautier L."/>
            <person name="Le Chatelier E."/>
            <person name="Peletier E."/>
            <person name="Bonde I."/>
            <person name="Nielsen T."/>
            <person name="Manichanh C."/>
            <person name="Arumugam M."/>
            <person name="Batto J."/>
            <person name="Santos M.B.Q.D."/>
            <person name="Blom N."/>
            <person name="Borruel N."/>
            <person name="Burgdorf K.S."/>
            <person name="Boumezbeur F."/>
            <person name="Casellas F."/>
            <person name="Dore J."/>
            <person name="Guarner F."/>
            <person name="Hansen T."/>
            <person name="Hildebrand F."/>
            <person name="Kaas R.S."/>
            <person name="Kennedy S."/>
            <person name="Kristiansen K."/>
            <person name="Kultima J.R."/>
            <person name="Leonard P."/>
            <person name="Levenez F."/>
            <person name="Lund O."/>
            <person name="Moumen B."/>
            <person name="Le Paslier D."/>
            <person name="Pons N."/>
            <person name="Pedersen O."/>
            <person name="Prifti E."/>
            <person name="Qin J."/>
            <person name="Raes J."/>
            <person name="Tap J."/>
            <person name="Tims S."/>
            <person name="Ussery D.W."/>
            <person name="Yamada T."/>
            <person name="MetaHit consortium"/>
            <person name="Renault P."/>
            <person name="Sicheritz-Ponten T."/>
            <person name="Bork P."/>
            <person name="Wang J."/>
            <person name="Brunak S."/>
            <person name="Ehrlich S.D."/>
        </authorList>
    </citation>
    <scope>NUCLEOTIDE SEQUENCE [LARGE SCALE GENOMIC DNA]</scope>
</reference>
<dbReference type="AlphaFoldDB" id="R6UNK9"/>
<evidence type="ECO:0000259" key="3">
    <source>
        <dbReference type="Pfam" id="PF01156"/>
    </source>
</evidence>
<evidence type="ECO:0000256" key="1">
    <source>
        <dbReference type="ARBA" id="ARBA00022801"/>
    </source>
</evidence>
<accession>R6UNK9</accession>
<dbReference type="Pfam" id="PF01156">
    <property type="entry name" value="IU_nuc_hydro"/>
    <property type="match status" value="1"/>
</dbReference>